<keyword evidence="1 3" id="KW-0597">Phosphoprotein</keyword>
<dbReference type="Pfam" id="PF00072">
    <property type="entry name" value="Response_reg"/>
    <property type="match status" value="1"/>
</dbReference>
<feature type="domain" description="HTH luxR-type" evidence="4">
    <location>
        <begin position="143"/>
        <end position="208"/>
    </location>
</feature>
<dbReference type="InterPro" id="IPR000792">
    <property type="entry name" value="Tscrpt_reg_LuxR_C"/>
</dbReference>
<dbReference type="PANTHER" id="PTHR43214">
    <property type="entry name" value="TWO-COMPONENT RESPONSE REGULATOR"/>
    <property type="match status" value="1"/>
</dbReference>
<evidence type="ECO:0000256" key="3">
    <source>
        <dbReference type="PROSITE-ProRule" id="PRU00169"/>
    </source>
</evidence>
<keyword evidence="2" id="KW-0238">DNA-binding</keyword>
<dbReference type="SUPFAM" id="SSF52172">
    <property type="entry name" value="CheY-like"/>
    <property type="match status" value="1"/>
</dbReference>
<proteinExistence type="predicted"/>
<dbReference type="InterPro" id="IPR058245">
    <property type="entry name" value="NreC/VraR/RcsB-like_REC"/>
</dbReference>
<dbReference type="PROSITE" id="PS50110">
    <property type="entry name" value="RESPONSE_REGULATORY"/>
    <property type="match status" value="1"/>
</dbReference>
<dbReference type="PRINTS" id="PR00038">
    <property type="entry name" value="HTHLUXR"/>
</dbReference>
<dbReference type="PROSITE" id="PS50043">
    <property type="entry name" value="HTH_LUXR_2"/>
    <property type="match status" value="1"/>
</dbReference>
<dbReference type="InterPro" id="IPR001789">
    <property type="entry name" value="Sig_transdc_resp-reg_receiver"/>
</dbReference>
<evidence type="ECO:0000256" key="2">
    <source>
        <dbReference type="ARBA" id="ARBA00023125"/>
    </source>
</evidence>
<accession>A0A5C6Z193</accession>
<feature type="modified residue" description="4-aspartylphosphate" evidence="3">
    <location>
        <position position="57"/>
    </location>
</feature>
<dbReference type="InterPro" id="IPR011006">
    <property type="entry name" value="CheY-like_superfamily"/>
</dbReference>
<dbReference type="EMBL" id="VORT01000005">
    <property type="protein sequence ID" value="TXD73237.1"/>
    <property type="molecule type" value="Genomic_DNA"/>
</dbReference>
<dbReference type="GO" id="GO:0000160">
    <property type="term" value="P:phosphorelay signal transduction system"/>
    <property type="evidence" value="ECO:0007669"/>
    <property type="project" value="InterPro"/>
</dbReference>
<dbReference type="InterPro" id="IPR039420">
    <property type="entry name" value="WalR-like"/>
</dbReference>
<evidence type="ECO:0000259" key="5">
    <source>
        <dbReference type="PROSITE" id="PS50110"/>
    </source>
</evidence>
<dbReference type="SUPFAM" id="SSF46894">
    <property type="entry name" value="C-terminal effector domain of the bipartite response regulators"/>
    <property type="match status" value="1"/>
</dbReference>
<sequence>MNSTIKVVIVDDHPLIIEGLQILFSNSEIITITDSYSSASEFFARDSFDAIDLVLLDVFLPDMNGIDVCIEIKKAQPHIKVLAMSSQAERSIILQMIRNGASGYLLKSAGLAEFKYCIENALNGKIVFSDEVSNLVNQITSNDLQNIPRLTKREKEITILMKQGKSTQQIADILFLSYLTVQTHRRNLLNKFKVKNGVELINYAINNGLI</sequence>
<evidence type="ECO:0000259" key="4">
    <source>
        <dbReference type="PROSITE" id="PS50043"/>
    </source>
</evidence>
<dbReference type="SMART" id="SM00448">
    <property type="entry name" value="REC"/>
    <property type="match status" value="1"/>
</dbReference>
<evidence type="ECO:0000313" key="6">
    <source>
        <dbReference type="EMBL" id="TXD73237.1"/>
    </source>
</evidence>
<protein>
    <submittedName>
        <fullName evidence="6">Response regulator transcription factor</fullName>
    </submittedName>
</protein>
<dbReference type="AlphaFoldDB" id="A0A5C6Z193"/>
<evidence type="ECO:0000256" key="1">
    <source>
        <dbReference type="ARBA" id="ARBA00022553"/>
    </source>
</evidence>
<organism evidence="6 7">
    <name type="scientific">Aequorivita antarctica</name>
    <dbReference type="NCBI Taxonomy" id="153266"/>
    <lineage>
        <taxon>Bacteria</taxon>
        <taxon>Pseudomonadati</taxon>
        <taxon>Bacteroidota</taxon>
        <taxon>Flavobacteriia</taxon>
        <taxon>Flavobacteriales</taxon>
        <taxon>Flavobacteriaceae</taxon>
        <taxon>Aequorivita</taxon>
    </lineage>
</organism>
<dbReference type="RefSeq" id="WP_111844597.1">
    <property type="nucleotide sequence ID" value="NZ_UEGI01000007.1"/>
</dbReference>
<evidence type="ECO:0000313" key="7">
    <source>
        <dbReference type="Proteomes" id="UP000321497"/>
    </source>
</evidence>
<feature type="domain" description="Response regulatory" evidence="5">
    <location>
        <begin position="6"/>
        <end position="122"/>
    </location>
</feature>
<dbReference type="GO" id="GO:0006355">
    <property type="term" value="P:regulation of DNA-templated transcription"/>
    <property type="evidence" value="ECO:0007669"/>
    <property type="project" value="InterPro"/>
</dbReference>
<dbReference type="Pfam" id="PF00196">
    <property type="entry name" value="GerE"/>
    <property type="match status" value="1"/>
</dbReference>
<dbReference type="InterPro" id="IPR016032">
    <property type="entry name" value="Sig_transdc_resp-reg_C-effctor"/>
</dbReference>
<comment type="caution">
    <text evidence="6">The sequence shown here is derived from an EMBL/GenBank/DDBJ whole genome shotgun (WGS) entry which is preliminary data.</text>
</comment>
<name>A0A5C6Z193_9FLAO</name>
<dbReference type="GO" id="GO:0003677">
    <property type="term" value="F:DNA binding"/>
    <property type="evidence" value="ECO:0007669"/>
    <property type="project" value="UniProtKB-KW"/>
</dbReference>
<dbReference type="Proteomes" id="UP000321497">
    <property type="component" value="Unassembled WGS sequence"/>
</dbReference>
<gene>
    <name evidence="6" type="ORF">ESU54_08860</name>
</gene>
<dbReference type="SMART" id="SM00421">
    <property type="entry name" value="HTH_LUXR"/>
    <property type="match status" value="1"/>
</dbReference>
<dbReference type="PANTHER" id="PTHR43214:SF43">
    <property type="entry name" value="TWO-COMPONENT RESPONSE REGULATOR"/>
    <property type="match status" value="1"/>
</dbReference>
<keyword evidence="7" id="KW-1185">Reference proteome</keyword>
<dbReference type="Gene3D" id="3.40.50.2300">
    <property type="match status" value="1"/>
</dbReference>
<dbReference type="PROSITE" id="PS00622">
    <property type="entry name" value="HTH_LUXR_1"/>
    <property type="match status" value="1"/>
</dbReference>
<dbReference type="OrthoDB" id="9795108at2"/>
<reference evidence="6 7" key="1">
    <citation type="submission" date="2019-08" db="EMBL/GenBank/DDBJ databases">
        <title>Genome of Aequorivita antarctica SW49 (type strain).</title>
        <authorList>
            <person name="Bowman J.P."/>
        </authorList>
    </citation>
    <scope>NUCLEOTIDE SEQUENCE [LARGE SCALE GENOMIC DNA]</scope>
    <source>
        <strain evidence="6 7">SW49</strain>
    </source>
</reference>
<dbReference type="CDD" id="cd17535">
    <property type="entry name" value="REC_NarL-like"/>
    <property type="match status" value="1"/>
</dbReference>
<dbReference type="CDD" id="cd06170">
    <property type="entry name" value="LuxR_C_like"/>
    <property type="match status" value="1"/>
</dbReference>